<dbReference type="GO" id="GO:0016810">
    <property type="term" value="F:hydrolase activity, acting on carbon-nitrogen (but not peptide) bonds"/>
    <property type="evidence" value="ECO:0007669"/>
    <property type="project" value="InterPro"/>
</dbReference>
<dbReference type="NCBIfam" id="TIGR03121">
    <property type="entry name" value="one_C_dehyd_A"/>
    <property type="match status" value="1"/>
</dbReference>
<dbReference type="CDD" id="cd01304">
    <property type="entry name" value="FMDH_A"/>
    <property type="match status" value="1"/>
</dbReference>
<keyword evidence="3" id="KW-1185">Reference proteome</keyword>
<dbReference type="RefSeq" id="WP_175225236.1">
    <property type="nucleotide sequence ID" value="NZ_CADIKH010000003.1"/>
</dbReference>
<dbReference type="PANTHER" id="PTHR11647:SF1">
    <property type="entry name" value="COLLAPSIN RESPONSE MEDIATOR PROTEIN"/>
    <property type="match status" value="1"/>
</dbReference>
<dbReference type="InterPro" id="IPR012027">
    <property type="entry name" value="Formylmethanofuran_DH_asu"/>
</dbReference>
<keyword evidence="2" id="KW-0808">Transferase</keyword>
<accession>A0A6J5D6W8</accession>
<proteinExistence type="predicted"/>
<dbReference type="Proteomes" id="UP000494363">
    <property type="component" value="Unassembled WGS sequence"/>
</dbReference>
<gene>
    <name evidence="2" type="primary">fhcA</name>
    <name evidence="2" type="ORF">LMG29542_00896</name>
</gene>
<evidence type="ECO:0000313" key="2">
    <source>
        <dbReference type="EMBL" id="CAB3749147.1"/>
    </source>
</evidence>
<dbReference type="GO" id="GO:0016740">
    <property type="term" value="F:transferase activity"/>
    <property type="evidence" value="ECO:0007669"/>
    <property type="project" value="UniProtKB-KW"/>
</dbReference>
<dbReference type="Pfam" id="PF07969">
    <property type="entry name" value="Amidohydro_3"/>
    <property type="match status" value="1"/>
</dbReference>
<name>A0A6J5D6W8_9BURK</name>
<dbReference type="Gene3D" id="3.20.20.140">
    <property type="entry name" value="Metal-dependent hydrolases"/>
    <property type="match status" value="1"/>
</dbReference>
<dbReference type="EMBL" id="CADIKH010000003">
    <property type="protein sequence ID" value="CAB3749147.1"/>
    <property type="molecule type" value="Genomic_DNA"/>
</dbReference>
<dbReference type="PIRSF" id="PIRSF006453">
    <property type="entry name" value="FwdA"/>
    <property type="match status" value="1"/>
</dbReference>
<feature type="domain" description="Amidohydrolase 3" evidence="1">
    <location>
        <begin position="46"/>
        <end position="497"/>
    </location>
</feature>
<dbReference type="InterPro" id="IPR032466">
    <property type="entry name" value="Metal_Hydrolase"/>
</dbReference>
<sequence>MSLARLTGGVVYDPANGVNGERRDLYFRDGRIVDGSDHAGVDHDYDARGMIVMAGGIDLHSHIGGGKTNLSRLLLPEDHRADPPRGAAYEAVRDTNGRYLRLPSCGVCAPGTLATGYRYAEMGYTAAFEPAMIASNARHAHLEMGDTPIIDHGAYVMLGNDELLLQMLAAHEDFEQLRDYVGWTMHASRALGVKVVNPGGISAFKFNQRALDVDEAHVHYGITPRDILRTLTRALTELRVPHPLHVHASNLGVPGNLASTIATMDAADGLPIHLTHIQFHSYGTEGPRKFSSGARAIAEAVNARPNVSIDVGQIIFGQTVTASGDTMMQFRNAPLANPRKWILGDIECDAGCGVVPFRYREQSYVNALQWIIGLEIFLLVDDLWRVSMTTDHPNGGPFTSYPHLIRLLMDKSFRDAQLDRLHPEAKVASALAELKREFSLYEIAIITRAGPARLLGLADRGQLGVGAAADIAVYRDEADRERMFTSPAYVFKDGELVARDGNLVSTPTGGIHYVSPEFDRGIVQTVRAFSDANLVGDFVHAAISDDEICACCRGGRLLPVECFTHTAARAAVPHTPTAPPSSSSGQP</sequence>
<dbReference type="InterPro" id="IPR013108">
    <property type="entry name" value="Amidohydro_3"/>
</dbReference>
<evidence type="ECO:0000259" key="1">
    <source>
        <dbReference type="Pfam" id="PF07969"/>
    </source>
</evidence>
<evidence type="ECO:0000313" key="3">
    <source>
        <dbReference type="Proteomes" id="UP000494363"/>
    </source>
</evidence>
<dbReference type="EC" id="3.5.1.-" evidence="2"/>
<dbReference type="PANTHER" id="PTHR11647">
    <property type="entry name" value="HYDRANTOINASE/DIHYDROPYRIMIDINASE FAMILY MEMBER"/>
    <property type="match status" value="1"/>
</dbReference>
<reference evidence="2 3" key="1">
    <citation type="submission" date="2020-04" db="EMBL/GenBank/DDBJ databases">
        <authorList>
            <person name="De Canck E."/>
        </authorList>
    </citation>
    <scope>NUCLEOTIDE SEQUENCE [LARGE SCALE GENOMIC DNA]</scope>
    <source>
        <strain evidence="2 3">LMG 29542</strain>
    </source>
</reference>
<dbReference type="SUPFAM" id="SSF51338">
    <property type="entry name" value="Composite domain of metallo-dependent hydrolases"/>
    <property type="match status" value="2"/>
</dbReference>
<organism evidence="2 3">
    <name type="scientific">Paraburkholderia humisilvae</name>
    <dbReference type="NCBI Taxonomy" id="627669"/>
    <lineage>
        <taxon>Bacteria</taxon>
        <taxon>Pseudomonadati</taxon>
        <taxon>Pseudomonadota</taxon>
        <taxon>Betaproteobacteria</taxon>
        <taxon>Burkholderiales</taxon>
        <taxon>Burkholderiaceae</taxon>
        <taxon>Paraburkholderia</taxon>
    </lineage>
</organism>
<protein>
    <submittedName>
        <fullName evidence="2">Formyltransferase/hydrolase complex Fhc subunit A</fullName>
        <ecNumber evidence="2">3.5.1.-</ecNumber>
    </submittedName>
</protein>
<dbReference type="SUPFAM" id="SSF51556">
    <property type="entry name" value="Metallo-dependent hydrolases"/>
    <property type="match status" value="1"/>
</dbReference>
<dbReference type="InterPro" id="IPR050378">
    <property type="entry name" value="Metallo-dep_Hydrolases_sf"/>
</dbReference>
<dbReference type="InterPro" id="IPR011059">
    <property type="entry name" value="Metal-dep_hydrolase_composite"/>
</dbReference>
<dbReference type="AlphaFoldDB" id="A0A6J5D6W8"/>
<keyword evidence="2" id="KW-0378">Hydrolase</keyword>